<reference evidence="1" key="2">
    <citation type="submission" date="2015-07" db="EMBL/GenBank/DDBJ databases">
        <title>Plasmids, circular viruses and viroids from rat gut.</title>
        <authorList>
            <person name="Jorgensen T.J."/>
            <person name="Hansen M.A."/>
            <person name="Xu Z."/>
            <person name="Tabak M.A."/>
            <person name="Sorensen S.J."/>
            <person name="Hansen L.H."/>
        </authorList>
    </citation>
    <scope>NUCLEOTIDE SEQUENCE</scope>
    <source>
        <strain evidence="1">RGRH0376</strain>
        <strain evidence="2">RGRH0522</strain>
    </source>
</reference>
<proteinExistence type="predicted"/>
<accession>A0A0H5PYN7</accession>
<protein>
    <submittedName>
        <fullName evidence="1">Uncharacterized protein</fullName>
    </submittedName>
</protein>
<dbReference type="EMBL" id="LN853158">
    <property type="protein sequence ID" value="CRY95172.1"/>
    <property type="molecule type" value="Genomic_DNA"/>
</dbReference>
<dbReference type="AlphaFoldDB" id="A0A0H5PYN7"/>
<reference evidence="1" key="1">
    <citation type="submission" date="2015-06" db="EMBL/GenBank/DDBJ databases">
        <authorList>
            <person name="Joergensen T."/>
        </authorList>
    </citation>
    <scope>NUCLEOTIDE SEQUENCE</scope>
    <source>
        <strain evidence="1">RGRH0376</strain>
        <strain evidence="2">RGRH0522</strain>
    </source>
</reference>
<organism evidence="1">
    <name type="scientific">uncultured prokaryote</name>
    <dbReference type="NCBI Taxonomy" id="198431"/>
    <lineage>
        <taxon>unclassified sequences</taxon>
        <taxon>environmental samples</taxon>
    </lineage>
</organism>
<name>A0A0H5PYN7_9ZZZZ</name>
<evidence type="ECO:0000313" key="2">
    <source>
        <dbReference type="EMBL" id="CRY95172.1"/>
    </source>
</evidence>
<dbReference type="EMBL" id="LN853033">
    <property type="protein sequence ID" value="CRY94841.1"/>
    <property type="molecule type" value="Genomic_DNA"/>
</dbReference>
<sequence>MYLRIRPLGNVPAVGEKWTISPAYRWVPLAATLTQPMLQSLANRLVTTINLAALGQLANALSNGANISGWRVEQYSEDDKLNAVAEANYAAPLASATAATKSLQDAVVCSLRTSTPGARGRGRVYWPAYGITLTNWRISTPTPVQLAAAFKSLFLAIQGEINAEAGANLISNVAELAVRSSTRRESYKVESLQVGDVLDSQRRRRDKVTEGRTLIAY</sequence>
<evidence type="ECO:0000313" key="1">
    <source>
        <dbReference type="EMBL" id="CRY94841.1"/>
    </source>
</evidence>